<dbReference type="PRINTS" id="PR00344">
    <property type="entry name" value="BCTRLSENSOR"/>
</dbReference>
<keyword evidence="3 4" id="KW-0597">Phosphoprotein</keyword>
<dbReference type="CDD" id="cd17546">
    <property type="entry name" value="REC_hyHK_CKI1_RcsC-like"/>
    <property type="match status" value="1"/>
</dbReference>
<dbReference type="InterPro" id="IPR005467">
    <property type="entry name" value="His_kinase_dom"/>
</dbReference>
<evidence type="ECO:0000259" key="6">
    <source>
        <dbReference type="PROSITE" id="PS50110"/>
    </source>
</evidence>
<name>A0A1H3K1U2_9RHOB</name>
<evidence type="ECO:0000256" key="3">
    <source>
        <dbReference type="ARBA" id="ARBA00022553"/>
    </source>
</evidence>
<feature type="domain" description="Response regulatory" evidence="6">
    <location>
        <begin position="634"/>
        <end position="748"/>
    </location>
</feature>
<comment type="catalytic activity">
    <reaction evidence="1">
        <text>ATP + protein L-histidine = ADP + protein N-phospho-L-histidine.</text>
        <dbReference type="EC" id="2.7.13.3"/>
    </reaction>
</comment>
<sequence>MPISDQRPDLHLLELASEVSQTGAWYYDIATDRVTWSRVTRQLFEQPDDAEIDLDTALGFYRPESRKRLTEAVERCIQKGTPFDLKLEVETPERGVFVARSVGRVQRDAQGRIIGLAGSFQDITVLVRAEQRREAAEAELEFVMRTMSDGFFLLDKDWCFSFVNAASERMLQRKPADLIGRCMWEAFPEAVGSSFERNYRAVRETGRSVMFVEFFEPLQAWFEVNAHPAQTGVAVHFRDITDRVAEREQLHLFLTAVEHQPVGVMIVALNATKPLLDQGIGYANEAMTQSSRRTRRQLSALSLRSFLGDTADTASLERFADAIERGQPARETFQARTPAGKSQIYDATGAPIIGANGAVTHAVVIMDDVTERRRAEAEARRTERLALLGQLAGGVSHDFNNLLAVIMGNIELMGLTEDPAEADELRNEAVQAVLRGKTLNESLLAFAGRATIEPRTEDLGDFLRALQPLLRRTLPSNIELVIDCRPGLPPVVLDQAMAESCVLNLVINAREALPEGGRIDITVEERTARHESAGMLQRWTTLVVRDNGKGIPADLHEVVFDPFFTTRGVGEGSGLGLSRVRGYVEQTGGFVTLDSAPGRGTTISLFFPIATVDDRVQQSDRPASAPLPSQPRGRVLLVDDTKAVARVSSRILESLGYEVRVAHDGDQAAAIFEREGPFEYLLTDIVMPGEAGNALAARLRKRAPGLGVILMSGYPQKAEFASMLDDRTVFLDKPVTRDRLADALRSLG</sequence>
<dbReference type="InterPro" id="IPR000700">
    <property type="entry name" value="PAS-assoc_C"/>
</dbReference>
<dbReference type="Pfam" id="PF00072">
    <property type="entry name" value="Response_reg"/>
    <property type="match status" value="1"/>
</dbReference>
<dbReference type="EMBL" id="FNPF01000008">
    <property type="protein sequence ID" value="SDY46133.1"/>
    <property type="molecule type" value="Genomic_DNA"/>
</dbReference>
<dbReference type="Pfam" id="PF08448">
    <property type="entry name" value="PAS_4"/>
    <property type="match status" value="1"/>
</dbReference>
<evidence type="ECO:0000256" key="1">
    <source>
        <dbReference type="ARBA" id="ARBA00000085"/>
    </source>
</evidence>
<dbReference type="PROSITE" id="PS50113">
    <property type="entry name" value="PAC"/>
    <property type="match status" value="1"/>
</dbReference>
<dbReference type="SMART" id="SM00387">
    <property type="entry name" value="HATPase_c"/>
    <property type="match status" value="1"/>
</dbReference>
<protein>
    <recommendedName>
        <fullName evidence="2">histidine kinase</fullName>
        <ecNumber evidence="2">2.7.13.3</ecNumber>
    </recommendedName>
</protein>
<dbReference type="InterPro" id="IPR003594">
    <property type="entry name" value="HATPase_dom"/>
</dbReference>
<reference evidence="9 10" key="1">
    <citation type="submission" date="2016-10" db="EMBL/GenBank/DDBJ databases">
        <authorList>
            <person name="de Groot N.N."/>
        </authorList>
    </citation>
    <scope>NUCLEOTIDE SEQUENCE [LARGE SCALE GENOMIC DNA]</scope>
    <source>
        <strain evidence="9 10">DSM 26880</strain>
    </source>
</reference>
<dbReference type="InterPro" id="IPR001610">
    <property type="entry name" value="PAC"/>
</dbReference>
<feature type="domain" description="Histidine kinase" evidence="5">
    <location>
        <begin position="394"/>
        <end position="611"/>
    </location>
</feature>
<feature type="domain" description="PAC" evidence="8">
    <location>
        <begin position="329"/>
        <end position="381"/>
    </location>
</feature>
<dbReference type="Pfam" id="PF00512">
    <property type="entry name" value="HisKA"/>
    <property type="match status" value="1"/>
</dbReference>
<dbReference type="SUPFAM" id="SSF55785">
    <property type="entry name" value="PYP-like sensor domain (PAS domain)"/>
    <property type="match status" value="3"/>
</dbReference>
<evidence type="ECO:0000256" key="2">
    <source>
        <dbReference type="ARBA" id="ARBA00012438"/>
    </source>
</evidence>
<dbReference type="SMART" id="SM00388">
    <property type="entry name" value="HisKA"/>
    <property type="match status" value="1"/>
</dbReference>
<evidence type="ECO:0000259" key="5">
    <source>
        <dbReference type="PROSITE" id="PS50109"/>
    </source>
</evidence>
<dbReference type="InterPro" id="IPR011006">
    <property type="entry name" value="CheY-like_superfamily"/>
</dbReference>
<dbReference type="SUPFAM" id="SSF55874">
    <property type="entry name" value="ATPase domain of HSP90 chaperone/DNA topoisomerase II/histidine kinase"/>
    <property type="match status" value="1"/>
</dbReference>
<feature type="modified residue" description="4-aspartylphosphate" evidence="4">
    <location>
        <position position="684"/>
    </location>
</feature>
<dbReference type="InterPro" id="IPR001789">
    <property type="entry name" value="Sig_transdc_resp-reg_receiver"/>
</dbReference>
<dbReference type="PROSITE" id="PS50112">
    <property type="entry name" value="PAS"/>
    <property type="match status" value="1"/>
</dbReference>
<keyword evidence="10" id="KW-1185">Reference proteome</keyword>
<dbReference type="Gene3D" id="3.40.50.2300">
    <property type="match status" value="1"/>
</dbReference>
<dbReference type="SMART" id="SM00086">
    <property type="entry name" value="PAC"/>
    <property type="match status" value="2"/>
</dbReference>
<dbReference type="CDD" id="cd00082">
    <property type="entry name" value="HisKA"/>
    <property type="match status" value="1"/>
</dbReference>
<dbReference type="OrthoDB" id="9796100at2"/>
<dbReference type="InterPro" id="IPR003661">
    <property type="entry name" value="HisK_dim/P_dom"/>
</dbReference>
<dbReference type="Gene3D" id="1.10.287.130">
    <property type="match status" value="1"/>
</dbReference>
<evidence type="ECO:0000313" key="9">
    <source>
        <dbReference type="EMBL" id="SDY46133.1"/>
    </source>
</evidence>
<dbReference type="InterPro" id="IPR036890">
    <property type="entry name" value="HATPase_C_sf"/>
</dbReference>
<organism evidence="9 10">
    <name type="scientific">Citreimonas salinaria</name>
    <dbReference type="NCBI Taxonomy" id="321339"/>
    <lineage>
        <taxon>Bacteria</taxon>
        <taxon>Pseudomonadati</taxon>
        <taxon>Pseudomonadota</taxon>
        <taxon>Alphaproteobacteria</taxon>
        <taxon>Rhodobacterales</taxon>
        <taxon>Roseobacteraceae</taxon>
        <taxon>Citreimonas</taxon>
    </lineage>
</organism>
<dbReference type="Proteomes" id="UP000199286">
    <property type="component" value="Unassembled WGS sequence"/>
</dbReference>
<dbReference type="SMART" id="SM00448">
    <property type="entry name" value="REC"/>
    <property type="match status" value="1"/>
</dbReference>
<dbReference type="InterPro" id="IPR035965">
    <property type="entry name" value="PAS-like_dom_sf"/>
</dbReference>
<accession>A0A1H3K1U2</accession>
<dbReference type="PROSITE" id="PS50110">
    <property type="entry name" value="RESPONSE_REGULATORY"/>
    <property type="match status" value="1"/>
</dbReference>
<dbReference type="CDD" id="cd00130">
    <property type="entry name" value="PAS"/>
    <property type="match status" value="1"/>
</dbReference>
<dbReference type="SUPFAM" id="SSF47384">
    <property type="entry name" value="Homodimeric domain of signal transducing histidine kinase"/>
    <property type="match status" value="1"/>
</dbReference>
<dbReference type="STRING" id="321339.SAMN05444340_108118"/>
<proteinExistence type="predicted"/>
<dbReference type="InterPro" id="IPR000014">
    <property type="entry name" value="PAS"/>
</dbReference>
<dbReference type="InterPro" id="IPR013656">
    <property type="entry name" value="PAS_4"/>
</dbReference>
<dbReference type="Gene3D" id="3.30.450.20">
    <property type="entry name" value="PAS domain"/>
    <property type="match status" value="3"/>
</dbReference>
<dbReference type="InterPro" id="IPR004358">
    <property type="entry name" value="Sig_transdc_His_kin-like_C"/>
</dbReference>
<evidence type="ECO:0000256" key="4">
    <source>
        <dbReference type="PROSITE-ProRule" id="PRU00169"/>
    </source>
</evidence>
<dbReference type="GO" id="GO:0000155">
    <property type="term" value="F:phosphorelay sensor kinase activity"/>
    <property type="evidence" value="ECO:0007669"/>
    <property type="project" value="InterPro"/>
</dbReference>
<evidence type="ECO:0000259" key="7">
    <source>
        <dbReference type="PROSITE" id="PS50112"/>
    </source>
</evidence>
<dbReference type="Pfam" id="PF13426">
    <property type="entry name" value="PAS_9"/>
    <property type="match status" value="1"/>
</dbReference>
<dbReference type="AlphaFoldDB" id="A0A1H3K1U2"/>
<dbReference type="PANTHER" id="PTHR43065">
    <property type="entry name" value="SENSOR HISTIDINE KINASE"/>
    <property type="match status" value="1"/>
</dbReference>
<dbReference type="PANTHER" id="PTHR43065:SF42">
    <property type="entry name" value="TWO-COMPONENT SENSOR PPRA"/>
    <property type="match status" value="1"/>
</dbReference>
<evidence type="ECO:0000259" key="8">
    <source>
        <dbReference type="PROSITE" id="PS50113"/>
    </source>
</evidence>
<dbReference type="EC" id="2.7.13.3" evidence="2"/>
<gene>
    <name evidence="9" type="ORF">SAMN05444340_108118</name>
</gene>
<feature type="domain" description="PAS" evidence="7">
    <location>
        <begin position="136"/>
        <end position="181"/>
    </location>
</feature>
<dbReference type="NCBIfam" id="TIGR00229">
    <property type="entry name" value="sensory_box"/>
    <property type="match status" value="1"/>
</dbReference>
<evidence type="ECO:0000313" key="10">
    <source>
        <dbReference type="Proteomes" id="UP000199286"/>
    </source>
</evidence>
<dbReference type="PROSITE" id="PS50109">
    <property type="entry name" value="HIS_KIN"/>
    <property type="match status" value="1"/>
</dbReference>
<dbReference type="SUPFAM" id="SSF52172">
    <property type="entry name" value="CheY-like"/>
    <property type="match status" value="1"/>
</dbReference>
<dbReference type="SMART" id="SM00091">
    <property type="entry name" value="PAS"/>
    <property type="match status" value="3"/>
</dbReference>
<dbReference type="RefSeq" id="WP_089883498.1">
    <property type="nucleotide sequence ID" value="NZ_FNPF01000008.1"/>
</dbReference>
<dbReference type="InterPro" id="IPR036097">
    <property type="entry name" value="HisK_dim/P_sf"/>
</dbReference>
<dbReference type="Gene3D" id="3.30.565.10">
    <property type="entry name" value="Histidine kinase-like ATPase, C-terminal domain"/>
    <property type="match status" value="1"/>
</dbReference>
<dbReference type="Pfam" id="PF02518">
    <property type="entry name" value="HATPase_c"/>
    <property type="match status" value="1"/>
</dbReference>